<dbReference type="OrthoDB" id="9804920at2"/>
<proteinExistence type="predicted"/>
<dbReference type="InterPro" id="IPR032466">
    <property type="entry name" value="Metal_Hydrolase"/>
</dbReference>
<reference evidence="1 2" key="1">
    <citation type="submission" date="2018-10" db="EMBL/GenBank/DDBJ databases">
        <title>Cohnella sp. M2MS4P-1, whole genome shotgun sequence.</title>
        <authorList>
            <person name="Tuo L."/>
        </authorList>
    </citation>
    <scope>NUCLEOTIDE SEQUENCE [LARGE SCALE GENOMIC DNA]</scope>
    <source>
        <strain evidence="1 2">M2MS4P-1</strain>
    </source>
</reference>
<dbReference type="Proteomes" id="UP000282076">
    <property type="component" value="Unassembled WGS sequence"/>
</dbReference>
<dbReference type="CDD" id="cd01301">
    <property type="entry name" value="rDP_like"/>
    <property type="match status" value="1"/>
</dbReference>
<dbReference type="PANTHER" id="PTHR10443">
    <property type="entry name" value="MICROSOMAL DIPEPTIDASE"/>
    <property type="match status" value="1"/>
</dbReference>
<dbReference type="PANTHER" id="PTHR10443:SF12">
    <property type="entry name" value="DIPEPTIDASE"/>
    <property type="match status" value="1"/>
</dbReference>
<keyword evidence="2" id="KW-1185">Reference proteome</keyword>
<comment type="caution">
    <text evidence="1">The sequence shown here is derived from an EMBL/GenBank/DDBJ whole genome shotgun (WGS) entry which is preliminary data.</text>
</comment>
<dbReference type="AlphaFoldDB" id="A0A494XY89"/>
<evidence type="ECO:0000313" key="1">
    <source>
        <dbReference type="EMBL" id="RKP55534.1"/>
    </source>
</evidence>
<accession>A0A494XY89</accession>
<evidence type="ECO:0000313" key="2">
    <source>
        <dbReference type="Proteomes" id="UP000282076"/>
    </source>
</evidence>
<organism evidence="1 2">
    <name type="scientific">Cohnella endophytica</name>
    <dbReference type="NCBI Taxonomy" id="2419778"/>
    <lineage>
        <taxon>Bacteria</taxon>
        <taxon>Bacillati</taxon>
        <taxon>Bacillota</taxon>
        <taxon>Bacilli</taxon>
        <taxon>Bacillales</taxon>
        <taxon>Paenibacillaceae</taxon>
        <taxon>Cohnella</taxon>
    </lineage>
</organism>
<dbReference type="Pfam" id="PF01244">
    <property type="entry name" value="Peptidase_M19"/>
    <property type="match status" value="1"/>
</dbReference>
<dbReference type="GO" id="GO:0006508">
    <property type="term" value="P:proteolysis"/>
    <property type="evidence" value="ECO:0007669"/>
    <property type="project" value="InterPro"/>
</dbReference>
<dbReference type="GO" id="GO:0070573">
    <property type="term" value="F:metallodipeptidase activity"/>
    <property type="evidence" value="ECO:0007669"/>
    <property type="project" value="InterPro"/>
</dbReference>
<gene>
    <name evidence="1" type="ORF">D7Z26_10140</name>
</gene>
<dbReference type="EMBL" id="RBZM01000004">
    <property type="protein sequence ID" value="RKP55534.1"/>
    <property type="molecule type" value="Genomic_DNA"/>
</dbReference>
<name>A0A494XY89_9BACL</name>
<dbReference type="InterPro" id="IPR000180">
    <property type="entry name" value="Dipep_AS"/>
</dbReference>
<sequence length="313" mass="34247">MRVADLHVDVLSKLLEKPERKWTATEADEAFDATPARLEKGGVALQVFALYLPDAIPSNPESLFLGAELFWSKVLATNGMKLIRRSGDIENARQENKIGALLSLEGADGLKGQLWALRLLYRLGLRLLGPTWNHANWACDGALEPRGAGLTKAGKQLVTECENLGILVDVSHLSDKGFWDVAERASRPFFASHSNARSIVDNPRNLTDEQIDAIVSAHGIIGLTFVPWFVTATEPASIDDLLRHVEHVCSLGGADHIAFGSDFDGISRHVQGLTHPGQYPDLADALLKRYSETQVIGFMGANAIRYFTKNLKG</sequence>
<dbReference type="InterPro" id="IPR008257">
    <property type="entry name" value="Pept_M19"/>
</dbReference>
<dbReference type="RefSeq" id="WP_120976372.1">
    <property type="nucleotide sequence ID" value="NZ_RBZM01000004.1"/>
</dbReference>
<dbReference type="PROSITE" id="PS00869">
    <property type="entry name" value="RENAL_DIPEPTIDASE_1"/>
    <property type="match status" value="1"/>
</dbReference>
<protein>
    <submittedName>
        <fullName evidence="1">Membrane dipeptidase</fullName>
    </submittedName>
</protein>
<dbReference type="PROSITE" id="PS51365">
    <property type="entry name" value="RENAL_DIPEPTIDASE_2"/>
    <property type="match status" value="1"/>
</dbReference>
<dbReference type="SUPFAM" id="SSF51556">
    <property type="entry name" value="Metallo-dependent hydrolases"/>
    <property type="match status" value="1"/>
</dbReference>
<dbReference type="Gene3D" id="3.20.20.140">
    <property type="entry name" value="Metal-dependent hydrolases"/>
    <property type="match status" value="1"/>
</dbReference>